<name>A0A2U9IVU2_9CREN</name>
<dbReference type="EMBL" id="CP029287">
    <property type="protein sequence ID" value="AWS00149.1"/>
    <property type="molecule type" value="Genomic_DNA"/>
</dbReference>
<evidence type="ECO:0000313" key="2">
    <source>
        <dbReference type="Proteomes" id="UP000247586"/>
    </source>
</evidence>
<dbReference type="KEGG" id="mhk:DFR87_11140"/>
<reference evidence="2" key="3">
    <citation type="submission" date="2020-03" db="EMBL/GenBank/DDBJ databases">
        <title>Sequencing and Assembly of Multiple Reported Metal-Biooxidizing Members of the Extremely Thermoacidophilic Archaeal Family Sulfolobaceae.</title>
        <authorList>
            <person name="Counts J.A."/>
            <person name="Kelly R.M."/>
        </authorList>
    </citation>
    <scope>NUCLEOTIDE SEQUENCE [LARGE SCALE GENOMIC DNA]</scope>
    <source>
        <strain evidence="2">HO1-1</strain>
    </source>
</reference>
<organism evidence="1 2">
    <name type="scientific">Metallosphaera hakonensis JCM 8857 = DSM 7519</name>
    <dbReference type="NCBI Taxonomy" id="1293036"/>
    <lineage>
        <taxon>Archaea</taxon>
        <taxon>Thermoproteota</taxon>
        <taxon>Thermoprotei</taxon>
        <taxon>Sulfolobales</taxon>
        <taxon>Sulfolobaceae</taxon>
        <taxon>Metallosphaera</taxon>
    </lineage>
</organism>
<dbReference type="AlphaFoldDB" id="A0A2U9IVU2"/>
<gene>
    <name evidence="1" type="ORF">DFR87_11140</name>
</gene>
<proteinExistence type="predicted"/>
<dbReference type="Proteomes" id="UP000247586">
    <property type="component" value="Chromosome"/>
</dbReference>
<protein>
    <submittedName>
        <fullName evidence="1">Uncharacterized protein</fullName>
    </submittedName>
</protein>
<keyword evidence="2" id="KW-1185">Reference proteome</keyword>
<reference evidence="1 2" key="1">
    <citation type="submission" date="2018-05" db="EMBL/GenBank/DDBJ databases">
        <title>Complete Genome Sequences of Extremely Thermoacidophilic, Metal-Mobilizing Type-Strain Members of the Archaeal Family Sulfolobaceae: Acidianus brierleyi DSM-1651T, Acidianus sulfidivorans DSM-18786T, Metallosphaera hakonensis DSM-7519T, and Metallosphaera prunae DSM-10039T.</title>
        <authorList>
            <person name="Counts J.A."/>
            <person name="Kelly R.M."/>
        </authorList>
    </citation>
    <scope>NUCLEOTIDE SEQUENCE [LARGE SCALE GENOMIC DNA]</scope>
    <source>
        <strain evidence="1 2">HO1-1</strain>
    </source>
</reference>
<sequence>MPTIQLPDHIKSALLSQGFERKVVLPVKMLSSIDAVLNTALPKSVVGIMAVINPETNYCERLKDIVLRIRPNAYAMCLFNDMHPSNIVSIYYK</sequence>
<reference evidence="2" key="2">
    <citation type="submission" date="2020-03" db="EMBL/GenBank/DDBJ databases">
        <title>Complete Genome Sequences of Extremely Thermoacidophilic, Metal-Mobilizing Type-Strain Members of the Archaeal Family Sulfolobaceae: Acidianus brierleyi DSM-1651T, Acidianus sulfidivorans DSM-18786T, Metallosphaera hakonensis DSM-7519T, and Metallosphaera prunae DSM-10039T.</title>
        <authorList>
            <person name="Counts J.A."/>
            <person name="Kelly R.M."/>
        </authorList>
    </citation>
    <scope>NUCLEOTIDE SEQUENCE [LARGE SCALE GENOMIC DNA]</scope>
    <source>
        <strain evidence="2">HO1-1</strain>
    </source>
</reference>
<evidence type="ECO:0000313" key="1">
    <source>
        <dbReference type="EMBL" id="AWS00149.1"/>
    </source>
</evidence>
<accession>A0A2U9IVU2</accession>